<dbReference type="GeneID" id="85314557"/>
<protein>
    <submittedName>
        <fullName evidence="2">Uncharacterized protein</fullName>
    </submittedName>
</protein>
<keyword evidence="1" id="KW-1133">Transmembrane helix</keyword>
<reference evidence="2" key="1">
    <citation type="submission" date="2023-06" db="EMBL/GenBank/DDBJ databases">
        <title>Genome-scale phylogeny and comparative genomics of the fungal order Sordariales.</title>
        <authorList>
            <consortium name="Lawrence Berkeley National Laboratory"/>
            <person name="Hensen N."/>
            <person name="Bonometti L."/>
            <person name="Westerberg I."/>
            <person name="Brannstrom I.O."/>
            <person name="Guillou S."/>
            <person name="Cros-Aarteil S."/>
            <person name="Calhoun S."/>
            <person name="Haridas S."/>
            <person name="Kuo A."/>
            <person name="Mondo S."/>
            <person name="Pangilinan J."/>
            <person name="Riley R."/>
            <person name="Labutti K."/>
            <person name="Andreopoulos B."/>
            <person name="Lipzen A."/>
            <person name="Chen C."/>
            <person name="Yanf M."/>
            <person name="Daum C."/>
            <person name="Ng V."/>
            <person name="Clum A."/>
            <person name="Steindorff A."/>
            <person name="Ohm R."/>
            <person name="Martin F."/>
            <person name="Silar P."/>
            <person name="Natvig D."/>
            <person name="Lalanne C."/>
            <person name="Gautier V."/>
            <person name="Ament-Velasquez S.L."/>
            <person name="Kruys A."/>
            <person name="Hutchinson M.I."/>
            <person name="Powell A.J."/>
            <person name="Barry K."/>
            <person name="Miller A.N."/>
            <person name="Grigoriev I.V."/>
            <person name="Debuchy R."/>
            <person name="Gladieux P."/>
            <person name="Thoren M.H."/>
            <person name="Johannesson H."/>
        </authorList>
    </citation>
    <scope>NUCLEOTIDE SEQUENCE</scope>
    <source>
        <strain evidence="2">8032-3</strain>
    </source>
</reference>
<feature type="transmembrane region" description="Helical" evidence="1">
    <location>
        <begin position="64"/>
        <end position="84"/>
    </location>
</feature>
<evidence type="ECO:0000313" key="3">
    <source>
        <dbReference type="Proteomes" id="UP001244011"/>
    </source>
</evidence>
<accession>A0AAJ0C4Y3</accession>
<name>A0AAJ0C4Y3_9PEZI</name>
<organism evidence="2 3">
    <name type="scientific">Phialemonium atrogriseum</name>
    <dbReference type="NCBI Taxonomy" id="1093897"/>
    <lineage>
        <taxon>Eukaryota</taxon>
        <taxon>Fungi</taxon>
        <taxon>Dikarya</taxon>
        <taxon>Ascomycota</taxon>
        <taxon>Pezizomycotina</taxon>
        <taxon>Sordariomycetes</taxon>
        <taxon>Sordariomycetidae</taxon>
        <taxon>Cephalothecales</taxon>
        <taxon>Cephalothecaceae</taxon>
        <taxon>Phialemonium</taxon>
    </lineage>
</organism>
<keyword evidence="1" id="KW-0812">Transmembrane</keyword>
<proteinExistence type="predicted"/>
<evidence type="ECO:0000313" key="2">
    <source>
        <dbReference type="EMBL" id="KAK1767766.1"/>
    </source>
</evidence>
<sequence length="135" mass="15913">MLRIRELKVHRDFGNRLRHSPAYATHINGSPYLFPALFLLFNIYCLFRNFRHPRDFWPNPWNRPLLILHLLNFGSVGFLFGRLLPEGWRRMPRGLVFLALVITLDILGPRPQTTFWSPSSLWLFPDRKARSDGVA</sequence>
<comment type="caution">
    <text evidence="2">The sequence shown here is derived from an EMBL/GenBank/DDBJ whole genome shotgun (WGS) entry which is preliminary data.</text>
</comment>
<dbReference type="AlphaFoldDB" id="A0AAJ0C4Y3"/>
<gene>
    <name evidence="2" type="ORF">QBC33DRAFT_58317</name>
</gene>
<keyword evidence="1" id="KW-0472">Membrane</keyword>
<evidence type="ECO:0000256" key="1">
    <source>
        <dbReference type="SAM" id="Phobius"/>
    </source>
</evidence>
<feature type="transmembrane region" description="Helical" evidence="1">
    <location>
        <begin position="21"/>
        <end position="44"/>
    </location>
</feature>
<keyword evidence="3" id="KW-1185">Reference proteome</keyword>
<dbReference type="EMBL" id="MU839007">
    <property type="protein sequence ID" value="KAK1767766.1"/>
    <property type="molecule type" value="Genomic_DNA"/>
</dbReference>
<dbReference type="Proteomes" id="UP001244011">
    <property type="component" value="Unassembled WGS sequence"/>
</dbReference>
<dbReference type="RefSeq" id="XP_060283979.1">
    <property type="nucleotide sequence ID" value="XM_060431370.1"/>
</dbReference>